<organism evidence="1">
    <name type="scientific">marine sediment metagenome</name>
    <dbReference type="NCBI Taxonomy" id="412755"/>
    <lineage>
        <taxon>unclassified sequences</taxon>
        <taxon>metagenomes</taxon>
        <taxon>ecological metagenomes</taxon>
    </lineage>
</organism>
<protein>
    <submittedName>
        <fullName evidence="1">Uncharacterized protein</fullName>
    </submittedName>
</protein>
<sequence length="55" mass="6464">MDDFTNMIKEMNKDLDERRRLFDSIQPLYMDLILLSIGPDCSDEVFLRAAGIERI</sequence>
<name>A0A0F9BPI5_9ZZZZ</name>
<dbReference type="EMBL" id="LAZR01036835">
    <property type="protein sequence ID" value="KKL23809.1"/>
    <property type="molecule type" value="Genomic_DNA"/>
</dbReference>
<reference evidence="1" key="1">
    <citation type="journal article" date="2015" name="Nature">
        <title>Complex archaea that bridge the gap between prokaryotes and eukaryotes.</title>
        <authorList>
            <person name="Spang A."/>
            <person name="Saw J.H."/>
            <person name="Jorgensen S.L."/>
            <person name="Zaremba-Niedzwiedzka K."/>
            <person name="Martijn J."/>
            <person name="Lind A.E."/>
            <person name="van Eijk R."/>
            <person name="Schleper C."/>
            <person name="Guy L."/>
            <person name="Ettema T.J."/>
        </authorList>
    </citation>
    <scope>NUCLEOTIDE SEQUENCE</scope>
</reference>
<accession>A0A0F9BPI5</accession>
<dbReference type="AlphaFoldDB" id="A0A0F9BPI5"/>
<evidence type="ECO:0000313" key="1">
    <source>
        <dbReference type="EMBL" id="KKL23809.1"/>
    </source>
</evidence>
<proteinExistence type="predicted"/>
<comment type="caution">
    <text evidence="1">The sequence shown here is derived from an EMBL/GenBank/DDBJ whole genome shotgun (WGS) entry which is preliminary data.</text>
</comment>
<gene>
    <name evidence="1" type="ORF">LCGC14_2421680</name>
</gene>